<dbReference type="InterPro" id="IPR004195">
    <property type="entry name" value="Head_decoration_D"/>
</dbReference>
<dbReference type="EMBL" id="CP066310">
    <property type="protein sequence ID" value="QQE87314.1"/>
    <property type="molecule type" value="Genomic_DNA"/>
</dbReference>
<accession>A0AAQ0BXQ8</accession>
<gene>
    <name evidence="1" type="ORF">GKQ51_13460</name>
</gene>
<organism evidence="1 2">
    <name type="scientific">Azotobacter chroococcum</name>
    <dbReference type="NCBI Taxonomy" id="353"/>
    <lineage>
        <taxon>Bacteria</taxon>
        <taxon>Pseudomonadati</taxon>
        <taxon>Pseudomonadota</taxon>
        <taxon>Gammaproteobacteria</taxon>
        <taxon>Pseudomonadales</taxon>
        <taxon>Pseudomonadaceae</taxon>
        <taxon>Azotobacter</taxon>
    </lineage>
</organism>
<dbReference type="RefSeq" id="WP_198866270.1">
    <property type="nucleotide sequence ID" value="NZ_CP066310.1"/>
</dbReference>
<evidence type="ECO:0000313" key="2">
    <source>
        <dbReference type="Proteomes" id="UP000596192"/>
    </source>
</evidence>
<dbReference type="Proteomes" id="UP000596192">
    <property type="component" value="Chromosome"/>
</dbReference>
<name>A0AAQ0BXQ8_9GAMM</name>
<protein>
    <submittedName>
        <fullName evidence="1">Head decoration protein</fullName>
    </submittedName>
</protein>
<dbReference type="AlphaFoldDB" id="A0AAQ0BXQ8"/>
<evidence type="ECO:0000313" key="1">
    <source>
        <dbReference type="EMBL" id="QQE87314.1"/>
    </source>
</evidence>
<reference evidence="1 2" key="1">
    <citation type="submission" date="2020-12" db="EMBL/GenBank/DDBJ databases">
        <title>Genomic Analysis and Response surface optimization of nitrogen-fixing conditions for A. chroococcum strain HR1, Isolation from rhizosphere soil.</title>
        <authorList>
            <person name="Li J."/>
            <person name="Yang H."/>
            <person name="Liu H."/>
            <person name="Wang C."/>
            <person name="Tian Y."/>
            <person name="Lu X.Y."/>
        </authorList>
    </citation>
    <scope>NUCLEOTIDE SEQUENCE [LARGE SCALE GENOMIC DNA]</scope>
    <source>
        <strain evidence="1 2">HR1</strain>
    </source>
</reference>
<sequence length="115" mass="11647">MTILTQGKRTTEFLLSESNGQRSREEVTLAITAVALPAGQLLGKVTASGEYAPYSAAATDGTETAVAILYAAAPVSAAAQPAAVVMRDAEVVGAKLTGLDTDATADLLALGIVVR</sequence>
<proteinExistence type="predicted"/>
<dbReference type="Pfam" id="PF02924">
    <property type="entry name" value="HDPD"/>
    <property type="match status" value="1"/>
</dbReference>